<dbReference type="Gene3D" id="1.10.260.40">
    <property type="entry name" value="lambda repressor-like DNA-binding domains"/>
    <property type="match status" value="1"/>
</dbReference>
<dbReference type="GO" id="GO:0003700">
    <property type="term" value="F:DNA-binding transcription factor activity"/>
    <property type="evidence" value="ECO:0007669"/>
    <property type="project" value="TreeGrafter"/>
</dbReference>
<dbReference type="PROSITE" id="PS50932">
    <property type="entry name" value="HTH_LACI_2"/>
    <property type="match status" value="1"/>
</dbReference>
<dbReference type="SUPFAM" id="SSF53822">
    <property type="entry name" value="Periplasmic binding protein-like I"/>
    <property type="match status" value="1"/>
</dbReference>
<dbReference type="Pfam" id="PF13377">
    <property type="entry name" value="Peripla_BP_3"/>
    <property type="match status" value="1"/>
</dbReference>
<evidence type="ECO:0000256" key="1">
    <source>
        <dbReference type="ARBA" id="ARBA00023015"/>
    </source>
</evidence>
<dbReference type="Pfam" id="PF00356">
    <property type="entry name" value="LacI"/>
    <property type="match status" value="1"/>
</dbReference>
<keyword evidence="1" id="KW-0805">Transcription regulation</keyword>
<evidence type="ECO:0000256" key="3">
    <source>
        <dbReference type="ARBA" id="ARBA00023163"/>
    </source>
</evidence>
<keyword evidence="2 5" id="KW-0238">DNA-binding</keyword>
<evidence type="ECO:0000256" key="2">
    <source>
        <dbReference type="ARBA" id="ARBA00023125"/>
    </source>
</evidence>
<comment type="caution">
    <text evidence="5">The sequence shown here is derived from an EMBL/GenBank/DDBJ whole genome shotgun (WGS) entry which is preliminary data.</text>
</comment>
<proteinExistence type="predicted"/>
<dbReference type="CDD" id="cd01392">
    <property type="entry name" value="HTH_LacI"/>
    <property type="match status" value="1"/>
</dbReference>
<gene>
    <name evidence="5" type="ORF">H5P28_19125</name>
</gene>
<dbReference type="SUPFAM" id="SSF47413">
    <property type="entry name" value="lambda repressor-like DNA-binding domains"/>
    <property type="match status" value="1"/>
</dbReference>
<keyword evidence="3" id="KW-0804">Transcription</keyword>
<evidence type="ECO:0000259" key="4">
    <source>
        <dbReference type="PROSITE" id="PS50932"/>
    </source>
</evidence>
<evidence type="ECO:0000313" key="5">
    <source>
        <dbReference type="EMBL" id="MBC2596386.1"/>
    </source>
</evidence>
<protein>
    <submittedName>
        <fullName evidence="5">LacI family DNA-binding transcriptional regulator</fullName>
    </submittedName>
</protein>
<dbReference type="Proteomes" id="UP000546464">
    <property type="component" value="Unassembled WGS sequence"/>
</dbReference>
<accession>A0A842HLI9</accession>
<dbReference type="InterPro" id="IPR028082">
    <property type="entry name" value="Peripla_BP_I"/>
</dbReference>
<dbReference type="InterPro" id="IPR046335">
    <property type="entry name" value="LacI/GalR-like_sensor"/>
</dbReference>
<feature type="domain" description="HTH lacI-type" evidence="4">
    <location>
        <begin position="7"/>
        <end position="49"/>
    </location>
</feature>
<dbReference type="Gene3D" id="3.40.50.2300">
    <property type="match status" value="2"/>
</dbReference>
<dbReference type="GO" id="GO:0000976">
    <property type="term" value="F:transcription cis-regulatory region binding"/>
    <property type="evidence" value="ECO:0007669"/>
    <property type="project" value="TreeGrafter"/>
</dbReference>
<name>A0A842HLI9_9BACT</name>
<sequence>MDKKRSVSVSMVAKKAGVSPATVSRILHGSTGVSEDKRKRVQEALDELGAMPRMRGLDNSSNKNRTIAVLIVSPDGLHTNSADLYRTILAVESILRSKRIDMIFGTIDEEAVLPRAVLAGKVDAVLLAGADYPSRLRSMLEGMPSLWLSSHHEGQSGFTLAGNEDIGRMAGDYLIERGHRHLAYFKIPDSHPVHGTRGEFFAFAASRAGATVEYFRSEPTRLPGGDDVDWEALYEDVLKQVQRLKAMKPRPTGAFVPVGMFVGLIYRALEACGLRPGKDMEVICCEQNRPLIASLQPRPARIQVDTHLVAQCAVEEIMRQMEDPGAKARPIKISVAPQLILGD</sequence>
<keyword evidence="6" id="KW-1185">Reference proteome</keyword>
<evidence type="ECO:0000313" key="6">
    <source>
        <dbReference type="Proteomes" id="UP000546464"/>
    </source>
</evidence>
<reference evidence="5 6" key="1">
    <citation type="submission" date="2020-07" db="EMBL/GenBank/DDBJ databases">
        <authorList>
            <person name="Feng X."/>
        </authorList>
    </citation>
    <scope>NUCLEOTIDE SEQUENCE [LARGE SCALE GENOMIC DNA]</scope>
    <source>
        <strain evidence="5 6">JCM31066</strain>
    </source>
</reference>
<dbReference type="PANTHER" id="PTHR30146:SF109">
    <property type="entry name" value="HTH-TYPE TRANSCRIPTIONAL REGULATOR GALS"/>
    <property type="match status" value="1"/>
</dbReference>
<dbReference type="InterPro" id="IPR010982">
    <property type="entry name" value="Lambda_DNA-bd_dom_sf"/>
</dbReference>
<dbReference type="RefSeq" id="WP_185677295.1">
    <property type="nucleotide sequence ID" value="NZ_JACHVB010000064.1"/>
</dbReference>
<dbReference type="InterPro" id="IPR000843">
    <property type="entry name" value="HTH_LacI"/>
</dbReference>
<dbReference type="SMART" id="SM00354">
    <property type="entry name" value="HTH_LACI"/>
    <property type="match status" value="1"/>
</dbReference>
<dbReference type="AlphaFoldDB" id="A0A842HLI9"/>
<dbReference type="EMBL" id="JACHVB010000064">
    <property type="protein sequence ID" value="MBC2596386.1"/>
    <property type="molecule type" value="Genomic_DNA"/>
</dbReference>
<dbReference type="PANTHER" id="PTHR30146">
    <property type="entry name" value="LACI-RELATED TRANSCRIPTIONAL REPRESSOR"/>
    <property type="match status" value="1"/>
</dbReference>
<organism evidence="5 6">
    <name type="scientific">Ruficoccus amylovorans</name>
    <dbReference type="NCBI Taxonomy" id="1804625"/>
    <lineage>
        <taxon>Bacteria</taxon>
        <taxon>Pseudomonadati</taxon>
        <taxon>Verrucomicrobiota</taxon>
        <taxon>Opitutia</taxon>
        <taxon>Puniceicoccales</taxon>
        <taxon>Cerasicoccaceae</taxon>
        <taxon>Ruficoccus</taxon>
    </lineage>
</organism>